<dbReference type="Gene3D" id="3.60.15.10">
    <property type="entry name" value="Ribonuclease Z/Hydroxyacylglutathione hydrolase-like"/>
    <property type="match status" value="1"/>
</dbReference>
<dbReference type="OrthoDB" id="515692at2759"/>
<dbReference type="SUPFAM" id="SSF56281">
    <property type="entry name" value="Metallo-hydrolase/oxidoreductase"/>
    <property type="match status" value="1"/>
</dbReference>
<dbReference type="EMBL" id="JPKZ01001925">
    <property type="protein sequence ID" value="KHN79372.1"/>
    <property type="molecule type" value="Genomic_DNA"/>
</dbReference>
<dbReference type="PANTHER" id="PTHR11935">
    <property type="entry name" value="BETA LACTAMASE DOMAIN"/>
    <property type="match status" value="1"/>
</dbReference>
<dbReference type="InterPro" id="IPR032282">
    <property type="entry name" value="HAGH_C"/>
</dbReference>
<dbReference type="InterPro" id="IPR001279">
    <property type="entry name" value="Metallo-B-lactamas"/>
</dbReference>
<protein>
    <recommendedName>
        <fullName evidence="5">hydroxyacylglutathione hydrolase</fullName>
        <ecNumber evidence="5">3.1.2.6</ecNumber>
    </recommendedName>
    <alternativeName>
        <fullName evidence="9">Glyoxalase II</fullName>
    </alternativeName>
</protein>
<comment type="cofactor">
    <cofactor evidence="2">
        <name>Zn(2+)</name>
        <dbReference type="ChEBI" id="CHEBI:29105"/>
    </cofactor>
</comment>
<dbReference type="InterPro" id="IPR036866">
    <property type="entry name" value="RibonucZ/Hydroxyglut_hydro"/>
</dbReference>
<sequence>MTDVISRLIDVSGDTNGCESVMRVNISRLLWISRRAASNMKVIPVPALSDNYMYLLVDERTHQAAIVDPVDIPAIQSAVKSAGAELSAALVTHHHWDHAGETANLSTTYGNKLLIYGGDDRISKLNSKVKDGDTFKIGSLNVTCLFTPCHTRGHICYYVVEESGKKVVFTGDTLFIGGCGRFFEGNAKEMHSALNEKLASLPDDTEVYCGHEYTVTNLRFAHSVEPSNDDVSKKLEWAKAKQNNHEPTVPSTIGEEKRFNPFMRVAVSEELQKLAKSTDPIAVMAVIREMKNKFS</sequence>
<comment type="caution">
    <text evidence="11">The sequence shown here is derived from an EMBL/GenBank/DDBJ whole genome shotgun (WGS) entry which is preliminary data.</text>
</comment>
<dbReference type="AlphaFoldDB" id="A0A0B2VD83"/>
<evidence type="ECO:0000256" key="7">
    <source>
        <dbReference type="ARBA" id="ARBA00022801"/>
    </source>
</evidence>
<dbReference type="EC" id="3.1.2.6" evidence="5"/>
<gene>
    <name evidence="11" type="primary">hagh</name>
    <name evidence="11" type="ORF">Tcan_09461</name>
</gene>
<evidence type="ECO:0000256" key="9">
    <source>
        <dbReference type="ARBA" id="ARBA00031044"/>
    </source>
</evidence>
<reference evidence="11 12" key="1">
    <citation type="submission" date="2014-11" db="EMBL/GenBank/DDBJ databases">
        <title>Genetic blueprint of the zoonotic pathogen Toxocara canis.</title>
        <authorList>
            <person name="Zhu X.-Q."/>
            <person name="Korhonen P.K."/>
            <person name="Cai H."/>
            <person name="Young N.D."/>
            <person name="Nejsum P."/>
            <person name="von Samson-Himmelstjerna G."/>
            <person name="Boag P.R."/>
            <person name="Tan P."/>
            <person name="Li Q."/>
            <person name="Min J."/>
            <person name="Yang Y."/>
            <person name="Wang X."/>
            <person name="Fang X."/>
            <person name="Hall R.S."/>
            <person name="Hofmann A."/>
            <person name="Sternberg P.W."/>
            <person name="Jex A.R."/>
            <person name="Gasser R.B."/>
        </authorList>
    </citation>
    <scope>NUCLEOTIDE SEQUENCE [LARGE SCALE GENOMIC DNA]</scope>
    <source>
        <strain evidence="11">PN_DK_2014</strain>
    </source>
</reference>
<evidence type="ECO:0000256" key="6">
    <source>
        <dbReference type="ARBA" id="ARBA00022723"/>
    </source>
</evidence>
<dbReference type="FunFam" id="3.60.15.10:FF:000019">
    <property type="entry name" value="Hydroxyacylglutathione hydrolase, mitochondrial"/>
    <property type="match status" value="1"/>
</dbReference>
<dbReference type="GO" id="GO:0004416">
    <property type="term" value="F:hydroxyacylglutathione hydrolase activity"/>
    <property type="evidence" value="ECO:0007669"/>
    <property type="project" value="UniProtKB-EC"/>
</dbReference>
<name>A0A0B2VD83_TOXCA</name>
<dbReference type="SMART" id="SM00849">
    <property type="entry name" value="Lactamase_B"/>
    <property type="match status" value="1"/>
</dbReference>
<evidence type="ECO:0000256" key="1">
    <source>
        <dbReference type="ARBA" id="ARBA00001623"/>
    </source>
</evidence>
<dbReference type="GO" id="GO:0019243">
    <property type="term" value="P:methylglyoxal catabolic process to D-lactate via S-lactoyl-glutathione"/>
    <property type="evidence" value="ECO:0007669"/>
    <property type="project" value="InterPro"/>
</dbReference>
<accession>A0A0B2VD83</accession>
<keyword evidence="8" id="KW-0862">Zinc</keyword>
<evidence type="ECO:0000259" key="10">
    <source>
        <dbReference type="SMART" id="SM00849"/>
    </source>
</evidence>
<evidence type="ECO:0000313" key="12">
    <source>
        <dbReference type="Proteomes" id="UP000031036"/>
    </source>
</evidence>
<comment type="pathway">
    <text evidence="3">Secondary metabolite metabolism; methylglyoxal degradation; (R)-lactate from methylglyoxal: step 2/2.</text>
</comment>
<dbReference type="OMA" id="NYIWLLQ"/>
<keyword evidence="7 11" id="KW-0378">Hydrolase</keyword>
<evidence type="ECO:0000256" key="8">
    <source>
        <dbReference type="ARBA" id="ARBA00022833"/>
    </source>
</evidence>
<evidence type="ECO:0000256" key="4">
    <source>
        <dbReference type="ARBA" id="ARBA00006759"/>
    </source>
</evidence>
<feature type="domain" description="Metallo-beta-lactamase" evidence="10">
    <location>
        <begin position="50"/>
        <end position="211"/>
    </location>
</feature>
<organism evidence="11 12">
    <name type="scientific">Toxocara canis</name>
    <name type="common">Canine roundworm</name>
    <dbReference type="NCBI Taxonomy" id="6265"/>
    <lineage>
        <taxon>Eukaryota</taxon>
        <taxon>Metazoa</taxon>
        <taxon>Ecdysozoa</taxon>
        <taxon>Nematoda</taxon>
        <taxon>Chromadorea</taxon>
        <taxon>Rhabditida</taxon>
        <taxon>Spirurina</taxon>
        <taxon>Ascaridomorpha</taxon>
        <taxon>Ascaridoidea</taxon>
        <taxon>Toxocaridae</taxon>
        <taxon>Toxocara</taxon>
    </lineage>
</organism>
<dbReference type="CDD" id="cd07723">
    <property type="entry name" value="hydroxyacylglutathione_hydrolase_MBL-fold"/>
    <property type="match status" value="1"/>
</dbReference>
<evidence type="ECO:0000256" key="5">
    <source>
        <dbReference type="ARBA" id="ARBA00011917"/>
    </source>
</evidence>
<dbReference type="InterPro" id="IPR017782">
    <property type="entry name" value="Hydroxyacylglutathione_Hdrlase"/>
</dbReference>
<dbReference type="Pfam" id="PF16123">
    <property type="entry name" value="HAGH_C"/>
    <property type="match status" value="1"/>
</dbReference>
<keyword evidence="12" id="KW-1185">Reference proteome</keyword>
<dbReference type="InterPro" id="IPR035680">
    <property type="entry name" value="Clx_II_MBL"/>
</dbReference>
<dbReference type="STRING" id="6265.A0A0B2VD83"/>
<evidence type="ECO:0000256" key="3">
    <source>
        <dbReference type="ARBA" id="ARBA00004963"/>
    </source>
</evidence>
<dbReference type="Proteomes" id="UP000031036">
    <property type="component" value="Unassembled WGS sequence"/>
</dbReference>
<dbReference type="PANTHER" id="PTHR11935:SF94">
    <property type="entry name" value="TENZING NORGAY, ISOFORM C"/>
    <property type="match status" value="1"/>
</dbReference>
<comment type="catalytic activity">
    <reaction evidence="1">
        <text>an S-(2-hydroxyacyl)glutathione + H2O = a 2-hydroxy carboxylate + glutathione + H(+)</text>
        <dbReference type="Rhea" id="RHEA:21864"/>
        <dbReference type="ChEBI" id="CHEBI:15377"/>
        <dbReference type="ChEBI" id="CHEBI:15378"/>
        <dbReference type="ChEBI" id="CHEBI:57925"/>
        <dbReference type="ChEBI" id="CHEBI:58896"/>
        <dbReference type="ChEBI" id="CHEBI:71261"/>
        <dbReference type="EC" id="3.1.2.6"/>
    </reaction>
</comment>
<evidence type="ECO:0000256" key="2">
    <source>
        <dbReference type="ARBA" id="ARBA00001947"/>
    </source>
</evidence>
<proteinExistence type="inferred from homology"/>
<evidence type="ECO:0000313" key="11">
    <source>
        <dbReference type="EMBL" id="KHN79372.1"/>
    </source>
</evidence>
<keyword evidence="6" id="KW-0479">Metal-binding</keyword>
<dbReference type="GO" id="GO:0046872">
    <property type="term" value="F:metal ion binding"/>
    <property type="evidence" value="ECO:0007669"/>
    <property type="project" value="UniProtKB-KW"/>
</dbReference>
<dbReference type="PIRSF" id="PIRSF005457">
    <property type="entry name" value="Glx"/>
    <property type="match status" value="1"/>
</dbReference>
<comment type="similarity">
    <text evidence="4">Belongs to the metallo-beta-lactamase superfamily. Glyoxalase II family.</text>
</comment>
<dbReference type="HAMAP" id="MF_01374">
    <property type="entry name" value="Glyoxalase_2"/>
    <property type="match status" value="1"/>
</dbReference>
<dbReference type="Pfam" id="PF00753">
    <property type="entry name" value="Lactamase_B"/>
    <property type="match status" value="1"/>
</dbReference>
<dbReference type="NCBIfam" id="TIGR03413">
    <property type="entry name" value="GSH_gloB"/>
    <property type="match status" value="1"/>
</dbReference>